<dbReference type="EMBL" id="CP104874">
    <property type="protein sequence ID" value="WWF05603.1"/>
    <property type="molecule type" value="Genomic_DNA"/>
</dbReference>
<feature type="transmembrane region" description="Helical" evidence="1">
    <location>
        <begin position="40"/>
        <end position="66"/>
    </location>
</feature>
<evidence type="ECO:0000313" key="3">
    <source>
        <dbReference type="Proteomes" id="UP001381003"/>
    </source>
</evidence>
<sequence>MPTTPRSPVQGMRRGVLVSGVVGTALTVLVAAIAKGVDGALSALAGSLLAFFVVLTGLLAITLIVAGDVGTSTAGAGVVYLGQLIILVAAIAVLREMPWLDGRTAALSAVAATVVLQVGVVAGYVRGRHLIHPSGAGA</sequence>
<dbReference type="RefSeq" id="WP_170307492.1">
    <property type="nucleotide sequence ID" value="NZ_CP104874.1"/>
</dbReference>
<feature type="transmembrane region" description="Helical" evidence="1">
    <location>
        <begin position="16"/>
        <end position="34"/>
    </location>
</feature>
<keyword evidence="1" id="KW-0812">Transmembrane</keyword>
<dbReference type="Proteomes" id="UP001381003">
    <property type="component" value="Chromosome"/>
</dbReference>
<name>A0ABZ2FGH2_9MICO</name>
<proteinExistence type="predicted"/>
<feature type="transmembrane region" description="Helical" evidence="1">
    <location>
        <begin position="73"/>
        <end position="94"/>
    </location>
</feature>
<keyword evidence="1" id="KW-0472">Membrane</keyword>
<evidence type="ECO:0000256" key="1">
    <source>
        <dbReference type="SAM" id="Phobius"/>
    </source>
</evidence>
<gene>
    <name evidence="2" type="ORF">N5P18_01640</name>
</gene>
<organism evidence="2 3">
    <name type="scientific">Janibacter terrae</name>
    <dbReference type="NCBI Taxonomy" id="103817"/>
    <lineage>
        <taxon>Bacteria</taxon>
        <taxon>Bacillati</taxon>
        <taxon>Actinomycetota</taxon>
        <taxon>Actinomycetes</taxon>
        <taxon>Micrococcales</taxon>
        <taxon>Intrasporangiaceae</taxon>
        <taxon>Janibacter</taxon>
    </lineage>
</organism>
<accession>A0ABZ2FGH2</accession>
<keyword evidence="1" id="KW-1133">Transmembrane helix</keyword>
<keyword evidence="3" id="KW-1185">Reference proteome</keyword>
<feature type="transmembrane region" description="Helical" evidence="1">
    <location>
        <begin position="106"/>
        <end position="125"/>
    </location>
</feature>
<evidence type="ECO:0000313" key="2">
    <source>
        <dbReference type="EMBL" id="WWF05603.1"/>
    </source>
</evidence>
<protein>
    <recommendedName>
        <fullName evidence="4">ATP synthase protein I</fullName>
    </recommendedName>
</protein>
<evidence type="ECO:0008006" key="4">
    <source>
        <dbReference type="Google" id="ProtNLM"/>
    </source>
</evidence>
<reference evidence="2 3" key="1">
    <citation type="submission" date="2022-09" db="EMBL/GenBank/DDBJ databases">
        <title>Complete genome sequence of Janibacter terrae strain COS04-44, PCL-degrading bacteria isolated from oil spilled coast.</title>
        <authorList>
            <person name="Park H."/>
            <person name="Kim J.Y."/>
            <person name="An S.H."/>
            <person name="Lee C.M."/>
            <person name="Weon H.-Y."/>
        </authorList>
    </citation>
    <scope>NUCLEOTIDE SEQUENCE [LARGE SCALE GENOMIC DNA]</scope>
    <source>
        <strain evidence="2 3">COS04-44</strain>
    </source>
</reference>